<keyword evidence="3 5" id="KW-0732">Signal</keyword>
<reference evidence="7 8" key="1">
    <citation type="submission" date="2016-02" db="EMBL/GenBank/DDBJ databases">
        <title>Draft genome sequence of Aeromonas trota strain 1999lcr isolated from cerebrospinal fluid (CSF).</title>
        <authorList>
            <person name="Dallagassa C.B."/>
            <person name="Prediger K.C."/>
            <person name="Weiss V.A."/>
            <person name="Assis F.E."/>
            <person name="Baura V."/>
            <person name="Cruz L.M."/>
            <person name="Souza E.M."/>
            <person name="Pedrosa F.O."/>
            <person name="Fadel-Picheth C.M."/>
        </authorList>
    </citation>
    <scope>NUCLEOTIDE SEQUENCE [LARGE SCALE GENOMIC DNA]</scope>
    <source>
        <strain evidence="7 8">1999lcr</strain>
    </source>
</reference>
<accession>A0A175VDN4</accession>
<dbReference type="SMART" id="SM00062">
    <property type="entry name" value="PBPb"/>
    <property type="match status" value="1"/>
</dbReference>
<dbReference type="Proteomes" id="UP000078435">
    <property type="component" value="Unassembled WGS sequence"/>
</dbReference>
<dbReference type="PANTHER" id="PTHR35936">
    <property type="entry name" value="MEMBRANE-BOUND LYTIC MUREIN TRANSGLYCOSYLASE F"/>
    <property type="match status" value="1"/>
</dbReference>
<sequence>MKRALLLLTGLLFAQSVLAAPVLRIATDGTFPPYSTVNPDGTLAGFDVDIANALCAEMKVTCELRQYDFDGMIAGLKARKFDMIVASMAITEERLRQIAFSDKYQGGYSRFMGPRDTSLNGEPAAMAGKRIGVQLGSIQENYAKDVYGKAGAEVRTYGSAEQAWLDLMAGRLDAIVVEIGVGMEFKKREGAAGFDFFGPRMNDPAYFGTGSGIAVRKQDARLLGEVNKALGTLLANGTYKQINDKYFDYDQYE</sequence>
<proteinExistence type="inferred from homology"/>
<dbReference type="EMBL" id="JMGO02000016">
    <property type="protein sequence ID" value="KXU78761.1"/>
    <property type="molecule type" value="Genomic_DNA"/>
</dbReference>
<dbReference type="PROSITE" id="PS01039">
    <property type="entry name" value="SBP_BACTERIAL_3"/>
    <property type="match status" value="1"/>
</dbReference>
<evidence type="ECO:0000256" key="5">
    <source>
        <dbReference type="SAM" id="SignalP"/>
    </source>
</evidence>
<comment type="subcellular location">
    <subcellularLocation>
        <location evidence="1">Cell envelope</location>
    </subcellularLocation>
</comment>
<dbReference type="Pfam" id="PF00497">
    <property type="entry name" value="SBP_bac_3"/>
    <property type="match status" value="1"/>
</dbReference>
<dbReference type="InterPro" id="IPR001638">
    <property type="entry name" value="Solute-binding_3/MltF_N"/>
</dbReference>
<name>A0A175VDN4_AEREN</name>
<dbReference type="SUPFAM" id="SSF53850">
    <property type="entry name" value="Periplasmic binding protein-like II"/>
    <property type="match status" value="1"/>
</dbReference>
<dbReference type="Gene3D" id="3.40.190.10">
    <property type="entry name" value="Periplasmic binding protein-like II"/>
    <property type="match status" value="2"/>
</dbReference>
<dbReference type="RefSeq" id="WP_042069721.1">
    <property type="nucleotide sequence ID" value="NZ_CDDE01000001.1"/>
</dbReference>
<feature type="signal peptide" evidence="5">
    <location>
        <begin position="1"/>
        <end position="19"/>
    </location>
</feature>
<dbReference type="AlphaFoldDB" id="A0A175VDN4"/>
<evidence type="ECO:0000256" key="1">
    <source>
        <dbReference type="ARBA" id="ARBA00004196"/>
    </source>
</evidence>
<dbReference type="GO" id="GO:0030313">
    <property type="term" value="C:cell envelope"/>
    <property type="evidence" value="ECO:0007669"/>
    <property type="project" value="UniProtKB-SubCell"/>
</dbReference>
<gene>
    <name evidence="7" type="ORF">LCR_02385</name>
</gene>
<evidence type="ECO:0000256" key="2">
    <source>
        <dbReference type="ARBA" id="ARBA00010333"/>
    </source>
</evidence>
<evidence type="ECO:0000256" key="3">
    <source>
        <dbReference type="ARBA" id="ARBA00022729"/>
    </source>
</evidence>
<feature type="chain" id="PRO_5008042774" description="Solute-binding protein family 3/N-terminal domain-containing protein" evidence="5">
    <location>
        <begin position="20"/>
        <end position="253"/>
    </location>
</feature>
<evidence type="ECO:0000259" key="6">
    <source>
        <dbReference type="SMART" id="SM00062"/>
    </source>
</evidence>
<dbReference type="GeneID" id="92812266"/>
<dbReference type="OrthoDB" id="9768183at2"/>
<feature type="domain" description="Solute-binding protein family 3/N-terminal" evidence="6">
    <location>
        <begin position="22"/>
        <end position="250"/>
    </location>
</feature>
<evidence type="ECO:0000313" key="7">
    <source>
        <dbReference type="EMBL" id="KXU78761.1"/>
    </source>
</evidence>
<comment type="caution">
    <text evidence="7">The sequence shown here is derived from an EMBL/GenBank/DDBJ whole genome shotgun (WGS) entry which is preliminary data.</text>
</comment>
<comment type="similarity">
    <text evidence="2 4">Belongs to the bacterial solute-binding protein 3 family.</text>
</comment>
<dbReference type="InterPro" id="IPR018313">
    <property type="entry name" value="SBP_3_CS"/>
</dbReference>
<dbReference type="PANTHER" id="PTHR35936:SF17">
    <property type="entry name" value="ARGININE-BINDING EXTRACELLULAR PROTEIN ARTP"/>
    <property type="match status" value="1"/>
</dbReference>
<organism evidence="7 8">
    <name type="scientific">Aeromonas enteropelogenes</name>
    <name type="common">Aeromonas trota</name>
    <dbReference type="NCBI Taxonomy" id="29489"/>
    <lineage>
        <taxon>Bacteria</taxon>
        <taxon>Pseudomonadati</taxon>
        <taxon>Pseudomonadota</taxon>
        <taxon>Gammaproteobacteria</taxon>
        <taxon>Aeromonadales</taxon>
        <taxon>Aeromonadaceae</taxon>
        <taxon>Aeromonas</taxon>
    </lineage>
</organism>
<evidence type="ECO:0000256" key="4">
    <source>
        <dbReference type="RuleBase" id="RU003744"/>
    </source>
</evidence>
<protein>
    <recommendedName>
        <fullName evidence="6">Solute-binding protein family 3/N-terminal domain-containing protein</fullName>
    </recommendedName>
</protein>
<evidence type="ECO:0000313" key="8">
    <source>
        <dbReference type="Proteomes" id="UP000078435"/>
    </source>
</evidence>